<sequence>MLINVWRVVRLLPNYRDRAISVSVISALLGLLGTATIFLYKYLVDIVSSLLHGEACQNDALRTLGNYLATVVSRLFDDEIYQNDAVRALFICLIVLALIRAFIIVLGVVQGRISQDLFVDSILKPLRRARTVNE</sequence>
<evidence type="ECO:0000256" key="1">
    <source>
        <dbReference type="SAM" id="Phobius"/>
    </source>
</evidence>
<dbReference type="KEGG" id="mmob:F6R98_09015"/>
<keyword evidence="1" id="KW-0812">Transmembrane</keyword>
<dbReference type="EMBL" id="CP044205">
    <property type="protein sequence ID" value="QFY42746.1"/>
    <property type="molecule type" value="Genomic_DNA"/>
</dbReference>
<dbReference type="AlphaFoldDB" id="A0A5Q0BLW5"/>
<proteinExistence type="predicted"/>
<keyword evidence="1" id="KW-0472">Membrane</keyword>
<feature type="transmembrane region" description="Helical" evidence="1">
    <location>
        <begin position="88"/>
        <end position="109"/>
    </location>
</feature>
<gene>
    <name evidence="2" type="ORF">F6R98_09015</name>
</gene>
<dbReference type="InParanoid" id="A0A5Q0BLW5"/>
<name>A0A5Q0BLW5_9GAMM</name>
<dbReference type="Proteomes" id="UP000325755">
    <property type="component" value="Chromosome"/>
</dbReference>
<evidence type="ECO:0000313" key="2">
    <source>
        <dbReference type="EMBL" id="QFY42746.1"/>
    </source>
</evidence>
<protein>
    <submittedName>
        <fullName evidence="2">Uncharacterized protein</fullName>
    </submittedName>
</protein>
<reference evidence="2 3" key="1">
    <citation type="submission" date="2019-09" db="EMBL/GenBank/DDBJ databases">
        <title>Ecophysiology of the spiral-shaped methanotroph Methylospira mobilis as revealed by the complete genome sequence.</title>
        <authorList>
            <person name="Oshkin I.Y."/>
            <person name="Dedysh S.N."/>
            <person name="Miroshnikov K."/>
            <person name="Danilova O.V."/>
            <person name="Hakobyan A."/>
            <person name="Liesack W."/>
        </authorList>
    </citation>
    <scope>NUCLEOTIDE SEQUENCE [LARGE SCALE GENOMIC DNA]</scope>
    <source>
        <strain evidence="2 3">Shm1</strain>
    </source>
</reference>
<organism evidence="2 3">
    <name type="scientific">Candidatus Methylospira mobilis</name>
    <dbReference type="NCBI Taxonomy" id="1808979"/>
    <lineage>
        <taxon>Bacteria</taxon>
        <taxon>Pseudomonadati</taxon>
        <taxon>Pseudomonadota</taxon>
        <taxon>Gammaproteobacteria</taxon>
        <taxon>Methylococcales</taxon>
        <taxon>Methylococcaceae</taxon>
        <taxon>Candidatus Methylospira</taxon>
    </lineage>
</organism>
<keyword evidence="3" id="KW-1185">Reference proteome</keyword>
<evidence type="ECO:0000313" key="3">
    <source>
        <dbReference type="Proteomes" id="UP000325755"/>
    </source>
</evidence>
<dbReference type="RefSeq" id="WP_153248740.1">
    <property type="nucleotide sequence ID" value="NZ_CP044205.1"/>
</dbReference>
<feature type="transmembrane region" description="Helical" evidence="1">
    <location>
        <begin position="20"/>
        <end position="40"/>
    </location>
</feature>
<keyword evidence="1" id="KW-1133">Transmembrane helix</keyword>
<accession>A0A5Q0BLW5</accession>